<reference evidence="2" key="1">
    <citation type="submission" date="2015-04" db="EMBL/GenBank/DDBJ databases">
        <title>The genome sequence of the plant pathogenic Rhizarian Plasmodiophora brassicae reveals insights in its biotrophic life cycle and the origin of chitin synthesis.</title>
        <authorList>
            <person name="Schwelm A."/>
            <person name="Fogelqvist J."/>
            <person name="Knaust A."/>
            <person name="Julke S."/>
            <person name="Lilja T."/>
            <person name="Dhandapani V."/>
            <person name="Bonilla-Rosso G."/>
            <person name="Karlsson M."/>
            <person name="Shevchenko A."/>
            <person name="Choi S.R."/>
            <person name="Kim H.G."/>
            <person name="Park J.Y."/>
            <person name="Lim Y.P."/>
            <person name="Ludwig-Muller J."/>
            <person name="Dixelius C."/>
        </authorList>
    </citation>
    <scope>NUCLEOTIDE SEQUENCE</scope>
    <source>
        <tissue evidence="2">Potato root galls</tissue>
    </source>
</reference>
<protein>
    <recommendedName>
        <fullName evidence="1">PI31 proteasome regulator N-terminal domain-containing protein</fullName>
    </recommendedName>
</protein>
<name>A0A0H5RCC7_9EUKA</name>
<accession>A0A0H5RCC7</accession>
<evidence type="ECO:0000313" key="2">
    <source>
        <dbReference type="EMBL" id="CRZ11401.1"/>
    </source>
</evidence>
<dbReference type="EMBL" id="HACM01010959">
    <property type="protein sequence ID" value="CRZ11401.1"/>
    <property type="molecule type" value="Transcribed_RNA"/>
</dbReference>
<proteinExistence type="predicted"/>
<organism evidence="2">
    <name type="scientific">Spongospora subterranea</name>
    <dbReference type="NCBI Taxonomy" id="70186"/>
    <lineage>
        <taxon>Eukaryota</taxon>
        <taxon>Sar</taxon>
        <taxon>Rhizaria</taxon>
        <taxon>Endomyxa</taxon>
        <taxon>Phytomyxea</taxon>
        <taxon>Plasmodiophorida</taxon>
        <taxon>Plasmodiophoridae</taxon>
        <taxon>Spongospora</taxon>
    </lineage>
</organism>
<evidence type="ECO:0000259" key="1">
    <source>
        <dbReference type="Pfam" id="PF11566"/>
    </source>
</evidence>
<dbReference type="SUPFAM" id="SSF81383">
    <property type="entry name" value="F-box domain"/>
    <property type="match status" value="1"/>
</dbReference>
<dbReference type="AlphaFoldDB" id="A0A0H5RCC7"/>
<feature type="domain" description="PI31 proteasome regulator N-terminal" evidence="1">
    <location>
        <begin position="29"/>
        <end position="141"/>
    </location>
</feature>
<dbReference type="Pfam" id="PF11566">
    <property type="entry name" value="PI31_Prot_N"/>
    <property type="match status" value="1"/>
</dbReference>
<dbReference type="Gene3D" id="1.20.1280.50">
    <property type="match status" value="1"/>
</dbReference>
<dbReference type="InterPro" id="IPR021625">
    <property type="entry name" value="PI31_Prot_N"/>
</dbReference>
<dbReference type="InterPro" id="IPR036047">
    <property type="entry name" value="F-box-like_dom_sf"/>
</dbReference>
<sequence length="424" mass="47901">MAPSSAMNSPTDDSRLLTRLFGSENVIASLSNPFELVTWLIHQILLQSGFVCTEFDNQGVLELSILRHRMPSMFMTPLPTEYLAESFRLPAGASVAQHSFRYRSDRPEFTFDLHIISVNLTIIAHARIASDRNIFTLQFPYRHVDVCLVAATRLLGTDHLRDLVGSGIIAPVRDRWNRLVALTGDALALQRTLDELRPNCQDPIQLVCAGIHCIMVNNGLRLLWANNADTPCDSPVALPAHWASNGNLFRFGYSVGEQNPRTNVEDILLMCLPFPSADKIIVTAESTRSSSDLCLEIRKSTVKLSIRSYTASDHLQLKNLPGLILTITNSICKVLWKPVMDADSLYLSPPLLLMCLSFLSYKDLSNIRCVNPYLGQIGAHPILWKDLYRKRHGYDNQPVSDWKSAFIFRAQHQGPRPFRHRYRY</sequence>
<dbReference type="Gene3D" id="3.40.1000.30">
    <property type="match status" value="1"/>
</dbReference>